<evidence type="ECO:0000313" key="2">
    <source>
        <dbReference type="Proteomes" id="UP000070328"/>
    </source>
</evidence>
<dbReference type="EMBL" id="JFBX01000554">
    <property type="protein sequence ID" value="KXH35796.1"/>
    <property type="molecule type" value="Genomic_DNA"/>
</dbReference>
<dbReference type="AlphaFoldDB" id="A0A135SIU8"/>
<comment type="caution">
    <text evidence="1">The sequence shown here is derived from an EMBL/GenBank/DDBJ whole genome shotgun (WGS) entry which is preliminary data.</text>
</comment>
<sequence>MACNKKLQHHTDNIKRHQKRCRICSNKDNTPRNGADSANLPYLATFNQVVAQLQANPKYQAQENLGYLPPNSGFSQAVGNVVLDVHSNKELDMLPAYPMELESCAGSGQLGVASGLDTQCLLCPNTVKVGTTITTKLHVTCRFSIPQSVPPSSSCRIESLLGLSCTFSLEMAEYQFVIGLRCMAAKPRNMGKKLSPGLSWLLIGLQHLSNRGRHRRATVGNRLVGVHWMRPLATYLISMWRKLFAALLSARNYLT</sequence>
<proteinExistence type="predicted"/>
<keyword evidence="2" id="KW-1185">Reference proteome</keyword>
<accession>A0A135SIU8</accession>
<organism evidence="1 2">
    <name type="scientific">Colletotrichum simmondsii</name>
    <dbReference type="NCBI Taxonomy" id="703756"/>
    <lineage>
        <taxon>Eukaryota</taxon>
        <taxon>Fungi</taxon>
        <taxon>Dikarya</taxon>
        <taxon>Ascomycota</taxon>
        <taxon>Pezizomycotina</taxon>
        <taxon>Sordariomycetes</taxon>
        <taxon>Hypocreomycetidae</taxon>
        <taxon>Glomerellales</taxon>
        <taxon>Glomerellaceae</taxon>
        <taxon>Colletotrichum</taxon>
        <taxon>Colletotrichum acutatum species complex</taxon>
    </lineage>
</organism>
<reference evidence="1 2" key="1">
    <citation type="submission" date="2014-02" db="EMBL/GenBank/DDBJ databases">
        <title>The genome sequence of Colletotrichum simmondsii CBS122122.</title>
        <authorList>
            <person name="Baroncelli R."/>
            <person name="Thon M.R."/>
        </authorList>
    </citation>
    <scope>NUCLEOTIDE SEQUENCE [LARGE SCALE GENOMIC DNA]</scope>
    <source>
        <strain evidence="1 2">CBS122122</strain>
    </source>
</reference>
<gene>
    <name evidence="1" type="ORF">CSIM01_00510</name>
</gene>
<evidence type="ECO:0000313" key="1">
    <source>
        <dbReference type="EMBL" id="KXH35796.1"/>
    </source>
</evidence>
<name>A0A135SIU8_9PEZI</name>
<dbReference type="Proteomes" id="UP000070328">
    <property type="component" value="Unassembled WGS sequence"/>
</dbReference>
<protein>
    <submittedName>
        <fullName evidence="1">Uncharacterized protein</fullName>
    </submittedName>
</protein>